<gene>
    <name evidence="1" type="ORF">GCM10012278_53520</name>
</gene>
<dbReference type="AlphaFoldDB" id="A0A918AAW2"/>
<sequence length="68" mass="7151">MDVVVLAVEFDQDGAEAVAYLDHDVLTAAQGLIGEHFAPVFGGKDQMGMQAVDHATAPSDLGVRLPSR</sequence>
<comment type="caution">
    <text evidence="1">The sequence shown here is derived from an EMBL/GenBank/DDBJ whole genome shotgun (WGS) entry which is preliminary data.</text>
</comment>
<accession>A0A918AAW2</accession>
<dbReference type="EMBL" id="BMNK01000010">
    <property type="protein sequence ID" value="GGP11137.1"/>
    <property type="molecule type" value="Genomic_DNA"/>
</dbReference>
<dbReference type="Proteomes" id="UP000660745">
    <property type="component" value="Unassembled WGS sequence"/>
</dbReference>
<keyword evidence="2" id="KW-1185">Reference proteome</keyword>
<reference evidence="1" key="1">
    <citation type="journal article" date="2014" name="Int. J. Syst. Evol. Microbiol.">
        <title>Complete genome sequence of Corynebacterium casei LMG S-19264T (=DSM 44701T), isolated from a smear-ripened cheese.</title>
        <authorList>
            <consortium name="US DOE Joint Genome Institute (JGI-PGF)"/>
            <person name="Walter F."/>
            <person name="Albersmeier A."/>
            <person name="Kalinowski J."/>
            <person name="Ruckert C."/>
        </authorList>
    </citation>
    <scope>NUCLEOTIDE SEQUENCE</scope>
    <source>
        <strain evidence="1">CGMCC 4.7430</strain>
    </source>
</reference>
<name>A0A918AAW2_9ACTN</name>
<reference evidence="1" key="2">
    <citation type="submission" date="2020-09" db="EMBL/GenBank/DDBJ databases">
        <authorList>
            <person name="Sun Q."/>
            <person name="Zhou Y."/>
        </authorList>
    </citation>
    <scope>NUCLEOTIDE SEQUENCE</scope>
    <source>
        <strain evidence="1">CGMCC 4.7430</strain>
    </source>
</reference>
<evidence type="ECO:0000313" key="2">
    <source>
        <dbReference type="Proteomes" id="UP000660745"/>
    </source>
</evidence>
<organism evidence="1 2">
    <name type="scientific">Nonomuraea glycinis</name>
    <dbReference type="NCBI Taxonomy" id="2047744"/>
    <lineage>
        <taxon>Bacteria</taxon>
        <taxon>Bacillati</taxon>
        <taxon>Actinomycetota</taxon>
        <taxon>Actinomycetes</taxon>
        <taxon>Streptosporangiales</taxon>
        <taxon>Streptosporangiaceae</taxon>
        <taxon>Nonomuraea</taxon>
    </lineage>
</organism>
<proteinExistence type="predicted"/>
<evidence type="ECO:0000313" key="1">
    <source>
        <dbReference type="EMBL" id="GGP11137.1"/>
    </source>
</evidence>
<protein>
    <submittedName>
        <fullName evidence="1">Uncharacterized protein</fullName>
    </submittedName>
</protein>